<protein>
    <recommendedName>
        <fullName evidence="4">MarR family transcriptional regulator</fullName>
    </recommendedName>
</protein>
<accession>A0ABZ2I2M1</accession>
<evidence type="ECO:0008006" key="4">
    <source>
        <dbReference type="Google" id="ProtNLM"/>
    </source>
</evidence>
<sequence length="200" mass="21844">MATGVDSTVVMYSPGEIAARDGVSKQAVSKTLAKLLRDHDDIPVERDARNRVIKVSLAHYDHHRGFFGNTAQSQAPKGVEEGGAEPQRLKDSRDEALRQQAWLNLQREKLRHAEEQGSLVRADKLAEALAQAGRTIQSEVNRLQNRADDIALAVSKEGTSGARMELRKIAQEINTRIADALAEMAKAAPETDEVIAGADE</sequence>
<gene>
    <name evidence="2" type="ORF">V6617_10175</name>
</gene>
<dbReference type="Proteomes" id="UP001369958">
    <property type="component" value="Chromosome"/>
</dbReference>
<keyword evidence="3" id="KW-1185">Reference proteome</keyword>
<proteinExistence type="predicted"/>
<evidence type="ECO:0000313" key="2">
    <source>
        <dbReference type="EMBL" id="WWT31402.1"/>
    </source>
</evidence>
<reference evidence="2 3" key="1">
    <citation type="submission" date="2024-02" db="EMBL/GenBank/DDBJ databases">
        <title>Complete genome sequence of Pelagibacterium nitratireducens ZH15.</title>
        <authorList>
            <person name="Zhao L.H."/>
        </authorList>
    </citation>
    <scope>NUCLEOTIDE SEQUENCE [LARGE SCALE GENOMIC DNA]</scope>
    <source>
        <strain evidence="2 3">ZH15</strain>
    </source>
</reference>
<evidence type="ECO:0000313" key="3">
    <source>
        <dbReference type="Proteomes" id="UP001369958"/>
    </source>
</evidence>
<feature type="region of interest" description="Disordered" evidence="1">
    <location>
        <begin position="67"/>
        <end position="92"/>
    </location>
</feature>
<evidence type="ECO:0000256" key="1">
    <source>
        <dbReference type="SAM" id="MobiDB-lite"/>
    </source>
</evidence>
<name>A0ABZ2I2M1_9HYPH</name>
<organism evidence="2 3">
    <name type="scientific">Pelagibacterium nitratireducens</name>
    <dbReference type="NCBI Taxonomy" id="1046114"/>
    <lineage>
        <taxon>Bacteria</taxon>
        <taxon>Pseudomonadati</taxon>
        <taxon>Pseudomonadota</taxon>
        <taxon>Alphaproteobacteria</taxon>
        <taxon>Hyphomicrobiales</taxon>
        <taxon>Devosiaceae</taxon>
        <taxon>Pelagibacterium</taxon>
    </lineage>
</organism>
<dbReference type="EMBL" id="CP146275">
    <property type="protein sequence ID" value="WWT31402.1"/>
    <property type="molecule type" value="Genomic_DNA"/>
</dbReference>
<dbReference type="RefSeq" id="WP_338606872.1">
    <property type="nucleotide sequence ID" value="NZ_CP146275.1"/>
</dbReference>